<keyword evidence="2" id="KW-0677">Repeat</keyword>
<accession>A0AAV4C8J2</accession>
<reference evidence="7 8" key="1">
    <citation type="journal article" date="2021" name="Elife">
        <title>Chloroplast acquisition without the gene transfer in kleptoplastic sea slugs, Plakobranchus ocellatus.</title>
        <authorList>
            <person name="Maeda T."/>
            <person name="Takahashi S."/>
            <person name="Yoshida T."/>
            <person name="Shimamura S."/>
            <person name="Takaki Y."/>
            <person name="Nagai Y."/>
            <person name="Toyoda A."/>
            <person name="Suzuki Y."/>
            <person name="Arimoto A."/>
            <person name="Ishii H."/>
            <person name="Satoh N."/>
            <person name="Nishiyama T."/>
            <person name="Hasebe M."/>
            <person name="Maruyama T."/>
            <person name="Minagawa J."/>
            <person name="Obokata J."/>
            <person name="Shigenobu S."/>
        </authorList>
    </citation>
    <scope>NUCLEOTIDE SEQUENCE [LARGE SCALE GENOMIC DNA]</scope>
</reference>
<evidence type="ECO:0000256" key="5">
    <source>
        <dbReference type="PROSITE-ProRule" id="PRU00302"/>
    </source>
</evidence>
<feature type="disulfide bond" evidence="5">
    <location>
        <begin position="1144"/>
        <end position="1171"/>
    </location>
</feature>
<sequence>MCWLFRACSSVTFKVEQQRCLLFQMGADHGVYRTVRQIGCLSVNMREVRKRPPAKRSSLIKLVREDPPHIPNSEAHSDGVSSIVYTCAHGYFRRGTSHITTCDRNTGAWSGVDVTCTFVDCGDPPFLHGAMAKGSSRVVNSEVTYSCLTGSAPSVSQIKVKCDGETGQWSSLYGSCAVVNCGQPKTVDNMDVELTPRSTRGSFPGLVSPKIETTYGGEAVYTCTAGYTPPKGSSFISYCQADGTWSSTANFRCNPVDCGAPPHVARSSHINYETTLYGENATAMCLPGHSPLSGVTLTCDETGTWTSSGQSCEPIDCGEPDRIENAAVHFNSTELNSVARHECIEPAVVEGGEVNATSTCDENGHWSAVSIACIAVPCGNAPPLTNGGVIYNTTEGSFKAFYTCDAGFMFASDATERLCMPDVNMWSKDNIICIGVECGAAPNVSHAIVTGTDYRYPSQVTYTCDRGYSLTSSASTRTCKQDGSWSQEDVMCELVVCDPPTLPEFTVLSPDAVNSHATERLCMPDANMWSKDKIICIGVECGAAPNVSHATVTGTDYRYPSQVTYTCDLGYSLRSSASTRTCKQDGSWSQEDVMCEPVVCDPPTLPAFTVLSPDAVNSLTSYVHGDSVTFSCQDNHISIPASSESLKNTSIFVTCDEGNWTMKDRREPSLFCIACNVPPNVNHSTWEIPTERPVKVQYTCESGYVFPAKNTDNLTCMENTRSWSGFGDVHCEPVDCGEPQTAANATFTKTGSRYKDTVGYNCSLGYRGVSGDQQRTCDEHGNWTGELIVCQEWNCESPPLLSSAHISYTETGFQSSAVYSCEAGFAFQSFTAIGAVPETSLSENVTCNENREWVNAEGKFARDLYCEEIKCPQAPDIANAKLLGKNIAPFTVNTTIHYTCLQGYRLLGLDPVLTCDVDGSWSFPFFECLKIDCGYPRSEKDSRLSLNSGTGFGAVAEYTCESGYIQISQANTRTCLSNGLWSREFIECALEESRHCRDPPVIENAISETISSQIGGIAIYRCLDGYRHFFTNAFLCYPGFLSWISFPDVQCVPIECGDPPFVENSYAIYENTSFGSKVFYRCRSDMVSPHGDSYECTSEGKWTTEPLVECLSSKTITCGSPSIIENSVRTYTSTTLGSTINYICGEGFTGEPFEAECEDDGLWKLKGSHGCIPVNCKNPPMVENTVINHISGTMYGDAAKYECLLGYVHTASSLKTCEANAEWSANIVECVPENATFCSEPPLRDNSVFTYHSRATGASAYYSCVEGFTISNASSDCNANGVWSEPYIVCNPIYCNNPPSLQNAYTFPDEPNIQFGISIIHICMQGFTSSTGLPLTSTCLENGSWSHIDGSCEPVVVNMNEVCTEDAPDIPNTHVISQAGTYVGASVKYSCNTAYFPVPHFDFLFHACLKGGTWSTTFFKCMPTWCIKDPPPPIPNTEMVGLVPSTYSFHIVTAVYNCITGHSVDGRPGLADGNNTSPGTLRCDLYIGWDSDSQTILECVPFQCGTPTLSEEHQVLTEDFNTTEESRIKIGCRRPWHFEKPDTFLQNEIVCQANGTWSYDDLLVPCNLCIQDNDVFNILNGYLDINVQDGEIAGDTGSIVCDDDYVRGGNASASCSLVDGNLTWLLEDEQVRCSRAYWKSPEKGKSDDLLVPIYMDIVRDGLRACVNITTEKEIRTSYKLKVTLQEGDGDSRYAAARVTSKIDPPSLVFGYRKSVEQNIFVTVAGLSEPLLQLDETGNICIDLDIPTLQYKLIKNGEIVTKMAVKRYKTIDFLKVLSTGTVNEVRIHYR</sequence>
<feature type="domain" description="Sushi" evidence="6">
    <location>
        <begin position="119"/>
        <end position="178"/>
    </location>
</feature>
<dbReference type="Pfam" id="PF00084">
    <property type="entry name" value="Sushi"/>
    <property type="match status" value="13"/>
</dbReference>
<keyword evidence="1 5" id="KW-0768">Sushi</keyword>
<feature type="disulfide bond" evidence="5">
    <location>
        <begin position="285"/>
        <end position="312"/>
    </location>
</feature>
<feature type="domain" description="Sushi" evidence="6">
    <location>
        <begin position="1236"/>
        <end position="1292"/>
    </location>
</feature>
<dbReference type="SMART" id="SM00032">
    <property type="entry name" value="CCP"/>
    <property type="match status" value="22"/>
</dbReference>
<feature type="domain" description="Sushi" evidence="6">
    <location>
        <begin position="1293"/>
        <end position="1354"/>
    </location>
</feature>
<evidence type="ECO:0000313" key="7">
    <source>
        <dbReference type="EMBL" id="GFO28879.1"/>
    </source>
</evidence>
<dbReference type="InterPro" id="IPR000436">
    <property type="entry name" value="Sushi_SCR_CCP_dom"/>
</dbReference>
<dbReference type="Gene3D" id="2.20.28.230">
    <property type="match status" value="1"/>
</dbReference>
<gene>
    <name evidence="7" type="ORF">PoB_005538400</name>
</gene>
<evidence type="ECO:0000256" key="1">
    <source>
        <dbReference type="ARBA" id="ARBA00022659"/>
    </source>
</evidence>
<feature type="domain" description="Sushi" evidence="6">
    <location>
        <begin position="931"/>
        <end position="990"/>
    </location>
</feature>
<evidence type="ECO:0000313" key="8">
    <source>
        <dbReference type="Proteomes" id="UP000735302"/>
    </source>
</evidence>
<feature type="domain" description="Sushi" evidence="6">
    <location>
        <begin position="1116"/>
        <end position="1173"/>
    </location>
</feature>
<feature type="domain" description="Sushi" evidence="6">
    <location>
        <begin position="869"/>
        <end position="930"/>
    </location>
</feature>
<keyword evidence="4" id="KW-0325">Glycoprotein</keyword>
<keyword evidence="8" id="KW-1185">Reference proteome</keyword>
<feature type="domain" description="Sushi" evidence="6">
    <location>
        <begin position="1174"/>
        <end position="1232"/>
    </location>
</feature>
<dbReference type="Proteomes" id="UP000735302">
    <property type="component" value="Unassembled WGS sequence"/>
</dbReference>
<dbReference type="InterPro" id="IPR050350">
    <property type="entry name" value="Compl-Cell_Adhes-Reg"/>
</dbReference>
<dbReference type="PROSITE" id="PS50923">
    <property type="entry name" value="SUSHI"/>
    <property type="match status" value="14"/>
</dbReference>
<feature type="domain" description="Sushi" evidence="6">
    <location>
        <begin position="256"/>
        <end position="314"/>
    </location>
</feature>
<dbReference type="PANTHER" id="PTHR19325">
    <property type="entry name" value="COMPLEMENT COMPONENT-RELATED SUSHI DOMAIN-CONTAINING"/>
    <property type="match status" value="1"/>
</dbReference>
<feature type="domain" description="Sushi" evidence="6">
    <location>
        <begin position="1054"/>
        <end position="1112"/>
    </location>
</feature>
<feature type="domain" description="Sushi" evidence="6">
    <location>
        <begin position="436"/>
        <end position="494"/>
    </location>
</feature>
<feature type="domain" description="Sushi" evidence="6">
    <location>
        <begin position="179"/>
        <end position="255"/>
    </location>
</feature>
<dbReference type="SUPFAM" id="SSF57535">
    <property type="entry name" value="Complement control module/SCR domain"/>
    <property type="match status" value="19"/>
</dbReference>
<evidence type="ECO:0000256" key="3">
    <source>
        <dbReference type="ARBA" id="ARBA00023157"/>
    </source>
</evidence>
<feature type="domain" description="Sushi" evidence="6">
    <location>
        <begin position="734"/>
        <end position="792"/>
    </location>
</feature>
<dbReference type="CDD" id="cd00033">
    <property type="entry name" value="CCP"/>
    <property type="match status" value="13"/>
</dbReference>
<comment type="caution">
    <text evidence="7">The sequence shown here is derived from an EMBL/GenBank/DDBJ whole genome shotgun (WGS) entry which is preliminary data.</text>
</comment>
<feature type="domain" description="Sushi" evidence="6">
    <location>
        <begin position="539"/>
        <end position="597"/>
    </location>
</feature>
<feature type="disulfide bond" evidence="5">
    <location>
        <begin position="1203"/>
        <end position="1230"/>
    </location>
</feature>
<feature type="domain" description="Sushi" evidence="6">
    <location>
        <begin position="673"/>
        <end position="733"/>
    </location>
</feature>
<name>A0AAV4C8J2_9GAST</name>
<dbReference type="Gene3D" id="2.10.70.10">
    <property type="entry name" value="Complement Module, domain 1"/>
    <property type="match status" value="19"/>
</dbReference>
<dbReference type="EMBL" id="BLXT01006084">
    <property type="protein sequence ID" value="GFO28879.1"/>
    <property type="molecule type" value="Genomic_DNA"/>
</dbReference>
<keyword evidence="3 5" id="KW-1015">Disulfide bond</keyword>
<evidence type="ECO:0000259" key="6">
    <source>
        <dbReference type="PROSITE" id="PS50923"/>
    </source>
</evidence>
<evidence type="ECO:0000256" key="2">
    <source>
        <dbReference type="ARBA" id="ARBA00022737"/>
    </source>
</evidence>
<dbReference type="InterPro" id="IPR035976">
    <property type="entry name" value="Sushi/SCR/CCP_sf"/>
</dbReference>
<evidence type="ECO:0000256" key="4">
    <source>
        <dbReference type="ARBA" id="ARBA00023180"/>
    </source>
</evidence>
<organism evidence="7 8">
    <name type="scientific">Plakobranchus ocellatus</name>
    <dbReference type="NCBI Taxonomy" id="259542"/>
    <lineage>
        <taxon>Eukaryota</taxon>
        <taxon>Metazoa</taxon>
        <taxon>Spiralia</taxon>
        <taxon>Lophotrochozoa</taxon>
        <taxon>Mollusca</taxon>
        <taxon>Gastropoda</taxon>
        <taxon>Heterobranchia</taxon>
        <taxon>Euthyneura</taxon>
        <taxon>Panpulmonata</taxon>
        <taxon>Sacoglossa</taxon>
        <taxon>Placobranchoidea</taxon>
        <taxon>Plakobranchidae</taxon>
        <taxon>Plakobranchus</taxon>
    </lineage>
</organism>
<proteinExistence type="predicted"/>
<dbReference type="PANTHER" id="PTHR19325:SF575">
    <property type="entry name" value="LOCOMOTION-RELATED PROTEIN HIKARU GENKI"/>
    <property type="match status" value="1"/>
</dbReference>
<comment type="caution">
    <text evidence="5">Lacks conserved residue(s) required for the propagation of feature annotation.</text>
</comment>
<protein>
    <submittedName>
        <fullName evidence="7">Sushi, von Willebrand factor type a, egf and pentraxin domain-containing protein 1</fullName>
    </submittedName>
</protein>